<organism evidence="2 3">
    <name type="scientific">Rhynchophorus ferrugineus</name>
    <name type="common">Red palm weevil</name>
    <name type="synonym">Curculio ferrugineus</name>
    <dbReference type="NCBI Taxonomy" id="354439"/>
    <lineage>
        <taxon>Eukaryota</taxon>
        <taxon>Metazoa</taxon>
        <taxon>Ecdysozoa</taxon>
        <taxon>Arthropoda</taxon>
        <taxon>Hexapoda</taxon>
        <taxon>Insecta</taxon>
        <taxon>Pterygota</taxon>
        <taxon>Neoptera</taxon>
        <taxon>Endopterygota</taxon>
        <taxon>Coleoptera</taxon>
        <taxon>Polyphaga</taxon>
        <taxon>Cucujiformia</taxon>
        <taxon>Curculionidae</taxon>
        <taxon>Dryophthorinae</taxon>
        <taxon>Rhynchophorus</taxon>
    </lineage>
</organism>
<protein>
    <submittedName>
        <fullName evidence="2">Uncharacterized protein</fullName>
    </submittedName>
</protein>
<dbReference type="EMBL" id="JAACXV010000180">
    <property type="protein sequence ID" value="KAF7282281.1"/>
    <property type="molecule type" value="Genomic_DNA"/>
</dbReference>
<feature type="compositionally biased region" description="Basic and acidic residues" evidence="1">
    <location>
        <begin position="25"/>
        <end position="36"/>
    </location>
</feature>
<comment type="caution">
    <text evidence="2">The sequence shown here is derived from an EMBL/GenBank/DDBJ whole genome shotgun (WGS) entry which is preliminary data.</text>
</comment>
<proteinExistence type="predicted"/>
<sequence length="76" mass="8821">MKLTTRSIQVDLKKCRKSTLTIRQRKTDRPTQKSDFIRAGSEFSSSNNGDSYKLQFVEDWTRWLKPIRGTATGRPT</sequence>
<reference evidence="2" key="1">
    <citation type="submission" date="2020-08" db="EMBL/GenBank/DDBJ databases">
        <title>Genome sequencing and assembly of the red palm weevil Rhynchophorus ferrugineus.</title>
        <authorList>
            <person name="Dias G.B."/>
            <person name="Bergman C.M."/>
            <person name="Manee M."/>
        </authorList>
    </citation>
    <scope>NUCLEOTIDE SEQUENCE</scope>
    <source>
        <strain evidence="2">AA-2017</strain>
        <tissue evidence="2">Whole larva</tissue>
    </source>
</reference>
<dbReference type="AlphaFoldDB" id="A0A834MFB0"/>
<gene>
    <name evidence="2" type="ORF">GWI33_002918</name>
</gene>
<dbReference type="Proteomes" id="UP000625711">
    <property type="component" value="Unassembled WGS sequence"/>
</dbReference>
<name>A0A834MFB0_RHYFE</name>
<evidence type="ECO:0000313" key="2">
    <source>
        <dbReference type="EMBL" id="KAF7282281.1"/>
    </source>
</evidence>
<evidence type="ECO:0000313" key="3">
    <source>
        <dbReference type="Proteomes" id="UP000625711"/>
    </source>
</evidence>
<accession>A0A834MFB0</accession>
<evidence type="ECO:0000256" key="1">
    <source>
        <dbReference type="SAM" id="MobiDB-lite"/>
    </source>
</evidence>
<feature type="region of interest" description="Disordered" evidence="1">
    <location>
        <begin position="23"/>
        <end position="46"/>
    </location>
</feature>
<keyword evidence="3" id="KW-1185">Reference proteome</keyword>